<keyword evidence="5 6" id="KW-0482">Metalloprotease</keyword>
<dbReference type="Gene3D" id="3.40.390.10">
    <property type="entry name" value="Collagenase (Catalytic Domain)"/>
    <property type="match status" value="1"/>
</dbReference>
<keyword evidence="4 6" id="KW-0862">Zinc</keyword>
<evidence type="ECO:0000256" key="6">
    <source>
        <dbReference type="PROSITE-ProRule" id="PRU01211"/>
    </source>
</evidence>
<evidence type="ECO:0000256" key="5">
    <source>
        <dbReference type="ARBA" id="ARBA00023049"/>
    </source>
</evidence>
<comment type="caution">
    <text evidence="8">The sequence shown here is derived from an EMBL/GenBank/DDBJ whole genome shotgun (WGS) entry which is preliminary data.</text>
</comment>
<dbReference type="Proteomes" id="UP001208692">
    <property type="component" value="Unassembled WGS sequence"/>
</dbReference>
<keyword evidence="3 6" id="KW-0378">Hydrolase</keyword>
<dbReference type="PROSITE" id="PS51864">
    <property type="entry name" value="ASTACIN"/>
    <property type="match status" value="1"/>
</dbReference>
<dbReference type="GO" id="GO:0004222">
    <property type="term" value="F:metalloendopeptidase activity"/>
    <property type="evidence" value="ECO:0007669"/>
    <property type="project" value="UniProtKB-UniRule"/>
</dbReference>
<evidence type="ECO:0000313" key="9">
    <source>
        <dbReference type="EMBL" id="GJM52464.1"/>
    </source>
</evidence>
<keyword evidence="1 6" id="KW-0645">Protease</keyword>
<dbReference type="PANTHER" id="PTHR10127:SF780">
    <property type="entry name" value="METALLOENDOPEPTIDASE"/>
    <property type="match status" value="1"/>
</dbReference>
<dbReference type="Proteomes" id="UP001207736">
    <property type="component" value="Unassembled WGS sequence"/>
</dbReference>
<dbReference type="EMBL" id="BQKB01000013">
    <property type="protein sequence ID" value="GJM52464.1"/>
    <property type="molecule type" value="Genomic_DNA"/>
</dbReference>
<dbReference type="EMBL" id="BQKA01000006">
    <property type="protein sequence ID" value="GJM49313.1"/>
    <property type="molecule type" value="Genomic_DNA"/>
</dbReference>
<proteinExistence type="predicted"/>
<dbReference type="PRINTS" id="PR00480">
    <property type="entry name" value="ASTACIN"/>
</dbReference>
<protein>
    <recommendedName>
        <fullName evidence="7">Peptidase M12A domain-containing protein</fullName>
    </recommendedName>
</protein>
<dbReference type="InterPro" id="IPR001506">
    <property type="entry name" value="Peptidase_M12A"/>
</dbReference>
<comment type="cofactor">
    <cofactor evidence="6">
        <name>Zn(2+)</name>
        <dbReference type="ChEBI" id="CHEBI:29105"/>
    </cofactor>
    <text evidence="6">Binds 1 zinc ion per subunit.</text>
</comment>
<organism evidence="8 10">
    <name type="scientific">Capnocytophaga catalasegens</name>
    <dbReference type="NCBI Taxonomy" id="1004260"/>
    <lineage>
        <taxon>Bacteria</taxon>
        <taxon>Pseudomonadati</taxon>
        <taxon>Bacteroidota</taxon>
        <taxon>Flavobacteriia</taxon>
        <taxon>Flavobacteriales</taxon>
        <taxon>Flavobacteriaceae</taxon>
        <taxon>Capnocytophaga</taxon>
    </lineage>
</organism>
<evidence type="ECO:0000313" key="11">
    <source>
        <dbReference type="Proteomes" id="UP001208692"/>
    </source>
</evidence>
<name>A0AAV5AUY4_9FLAO</name>
<keyword evidence="11" id="KW-1185">Reference proteome</keyword>
<gene>
    <name evidence="8" type="ORF">RCZ15_02880</name>
    <name evidence="9" type="ORF">RCZ16_07810</name>
</gene>
<comment type="caution">
    <text evidence="6">Lacks conserved residue(s) required for the propagation of feature annotation.</text>
</comment>
<evidence type="ECO:0000259" key="7">
    <source>
        <dbReference type="PROSITE" id="PS51864"/>
    </source>
</evidence>
<sequence>MKGGRQEINLSTRAWSKGVIIHEICHALGLYHEQCRADRDNYINVNLSELKLPNDICQFRTYKELRQKGLDIGEFDFNSIMLYGSYYPIKKIMRKYLY</sequence>
<dbReference type="Pfam" id="PF01400">
    <property type="entry name" value="Astacin"/>
    <property type="match status" value="1"/>
</dbReference>
<reference evidence="8 11" key="1">
    <citation type="submission" date="2021-11" db="EMBL/GenBank/DDBJ databases">
        <title>Draft genome sequence of Capnocytophaga sp. strain KC07075 isolated from cat oral cavity.</title>
        <authorList>
            <person name="Suzuki M."/>
            <person name="Imaoka K."/>
            <person name="Kimura M."/>
            <person name="Morikawa S."/>
            <person name="Maeda K."/>
        </authorList>
    </citation>
    <scope>NUCLEOTIDE SEQUENCE</scope>
    <source>
        <strain evidence="8">KC07075</strain>
        <strain evidence="9 11">KC07079</strain>
    </source>
</reference>
<accession>A0AAV5AUY4</accession>
<evidence type="ECO:0000256" key="1">
    <source>
        <dbReference type="ARBA" id="ARBA00022670"/>
    </source>
</evidence>
<feature type="binding site" evidence="6">
    <location>
        <position position="22"/>
    </location>
    <ligand>
        <name>Zn(2+)</name>
        <dbReference type="ChEBI" id="CHEBI:29105"/>
        <note>catalytic</note>
    </ligand>
</feature>
<dbReference type="SUPFAM" id="SSF55486">
    <property type="entry name" value="Metalloproteases ('zincins'), catalytic domain"/>
    <property type="match status" value="1"/>
</dbReference>
<dbReference type="PANTHER" id="PTHR10127">
    <property type="entry name" value="DISCOIDIN, CUB, EGF, LAMININ , AND ZINC METALLOPROTEASE DOMAIN CONTAINING"/>
    <property type="match status" value="1"/>
</dbReference>
<dbReference type="InterPro" id="IPR024079">
    <property type="entry name" value="MetalloPept_cat_dom_sf"/>
</dbReference>
<feature type="domain" description="Peptidase M12A" evidence="7">
    <location>
        <begin position="1"/>
        <end position="98"/>
    </location>
</feature>
<evidence type="ECO:0000256" key="4">
    <source>
        <dbReference type="ARBA" id="ARBA00022833"/>
    </source>
</evidence>
<evidence type="ECO:0000313" key="8">
    <source>
        <dbReference type="EMBL" id="GJM49313.1"/>
    </source>
</evidence>
<dbReference type="RefSeq" id="WP_264845902.1">
    <property type="nucleotide sequence ID" value="NZ_BPMA01000016.1"/>
</dbReference>
<feature type="active site" evidence="6">
    <location>
        <position position="23"/>
    </location>
</feature>
<evidence type="ECO:0000256" key="2">
    <source>
        <dbReference type="ARBA" id="ARBA00022723"/>
    </source>
</evidence>
<keyword evidence="2 6" id="KW-0479">Metal-binding</keyword>
<dbReference type="GO" id="GO:0008270">
    <property type="term" value="F:zinc ion binding"/>
    <property type="evidence" value="ECO:0007669"/>
    <property type="project" value="UniProtKB-UniRule"/>
</dbReference>
<dbReference type="AlphaFoldDB" id="A0AAV5AUY4"/>
<feature type="binding site" evidence="6">
    <location>
        <position position="26"/>
    </location>
    <ligand>
        <name>Zn(2+)</name>
        <dbReference type="ChEBI" id="CHEBI:29105"/>
        <note>catalytic</note>
    </ligand>
</feature>
<dbReference type="GO" id="GO:0006508">
    <property type="term" value="P:proteolysis"/>
    <property type="evidence" value="ECO:0007669"/>
    <property type="project" value="UniProtKB-KW"/>
</dbReference>
<evidence type="ECO:0000256" key="3">
    <source>
        <dbReference type="ARBA" id="ARBA00022801"/>
    </source>
</evidence>
<feature type="binding site" evidence="6">
    <location>
        <position position="32"/>
    </location>
    <ligand>
        <name>Zn(2+)</name>
        <dbReference type="ChEBI" id="CHEBI:29105"/>
        <note>catalytic</note>
    </ligand>
</feature>
<evidence type="ECO:0000313" key="10">
    <source>
        <dbReference type="Proteomes" id="UP001207736"/>
    </source>
</evidence>